<protein>
    <submittedName>
        <fullName evidence="2">Uncharacterized protein</fullName>
    </submittedName>
</protein>
<proteinExistence type="predicted"/>
<accession>A0A1G1TD67</accession>
<keyword evidence="3" id="KW-1185">Reference proteome</keyword>
<dbReference type="EMBL" id="MDZA01000320">
    <property type="protein sequence ID" value="OGX88821.1"/>
    <property type="molecule type" value="Genomic_DNA"/>
</dbReference>
<gene>
    <name evidence="2" type="ORF">BEN49_10030</name>
</gene>
<dbReference type="AlphaFoldDB" id="A0A1G1TD67"/>
<feature type="chain" id="PRO_5009579273" evidence="1">
    <location>
        <begin position="22"/>
        <end position="126"/>
    </location>
</feature>
<keyword evidence="1" id="KW-0732">Signal</keyword>
<dbReference type="OrthoDB" id="883167at2"/>
<sequence>MYKFFATFCLVAGLGAQPAAAAPAGTDDPAAYSAATVARANGLTRALAGRVPLDEAQYIRVRALHLRMLAERQALAISLSGADPAARDQALAAAQQRYEAALAGLLRPAQLVAYQGLRSSFTAHRL</sequence>
<organism evidence="2 3">
    <name type="scientific">Hymenobacter coccineus</name>
    <dbReference type="NCBI Taxonomy" id="1908235"/>
    <lineage>
        <taxon>Bacteria</taxon>
        <taxon>Pseudomonadati</taxon>
        <taxon>Bacteroidota</taxon>
        <taxon>Cytophagia</taxon>
        <taxon>Cytophagales</taxon>
        <taxon>Hymenobacteraceae</taxon>
        <taxon>Hymenobacter</taxon>
    </lineage>
</organism>
<comment type="caution">
    <text evidence="2">The sequence shown here is derived from an EMBL/GenBank/DDBJ whole genome shotgun (WGS) entry which is preliminary data.</text>
</comment>
<reference evidence="2 3" key="1">
    <citation type="submission" date="2016-08" db="EMBL/GenBank/DDBJ databases">
        <title>Hymenobacter coccineus sp. nov., Hymenobacter lapidarius sp. nov. and Hymenobacter glacialis sp. nov., isolated from Antarctic soil.</title>
        <authorList>
            <person name="Sedlacek I."/>
            <person name="Kralova S."/>
            <person name="Kyrova K."/>
            <person name="Maslanova I."/>
            <person name="Stankova E."/>
            <person name="Vrbovska V."/>
            <person name="Nemec M."/>
            <person name="Bartak M."/>
            <person name="Svec P."/>
            <person name="Busse H.-J."/>
            <person name="Pantucek R."/>
        </authorList>
    </citation>
    <scope>NUCLEOTIDE SEQUENCE [LARGE SCALE GENOMIC DNA]</scope>
    <source>
        <strain evidence="2 3">CCM 8649</strain>
    </source>
</reference>
<evidence type="ECO:0000313" key="3">
    <source>
        <dbReference type="Proteomes" id="UP000177506"/>
    </source>
</evidence>
<dbReference type="RefSeq" id="WP_070745385.1">
    <property type="nucleotide sequence ID" value="NZ_MDZA01000320.1"/>
</dbReference>
<evidence type="ECO:0000256" key="1">
    <source>
        <dbReference type="SAM" id="SignalP"/>
    </source>
</evidence>
<name>A0A1G1TD67_9BACT</name>
<evidence type="ECO:0000313" key="2">
    <source>
        <dbReference type="EMBL" id="OGX88821.1"/>
    </source>
</evidence>
<dbReference type="Proteomes" id="UP000177506">
    <property type="component" value="Unassembled WGS sequence"/>
</dbReference>
<feature type="signal peptide" evidence="1">
    <location>
        <begin position="1"/>
        <end position="21"/>
    </location>
</feature>